<feature type="domain" description="BEACH" evidence="4">
    <location>
        <begin position="2633"/>
        <end position="2934"/>
    </location>
</feature>
<dbReference type="Pfam" id="PF14844">
    <property type="entry name" value="PH_BEACH"/>
    <property type="match status" value="1"/>
</dbReference>
<dbReference type="PROSITE" id="PS51783">
    <property type="entry name" value="PH_BEACH"/>
    <property type="match status" value="1"/>
</dbReference>
<dbReference type="Proteomes" id="UP000827092">
    <property type="component" value="Unassembled WGS sequence"/>
</dbReference>
<dbReference type="PANTHER" id="PTHR13743:SF86">
    <property type="entry name" value="LYSOSOMAL-TRAFFICKING REGULATOR"/>
    <property type="match status" value="1"/>
</dbReference>
<feature type="domain" description="BEACH-type PH" evidence="5">
    <location>
        <begin position="2530"/>
        <end position="2629"/>
    </location>
</feature>
<name>A0AAV6VM19_9ARAC</name>
<evidence type="ECO:0008006" key="8">
    <source>
        <dbReference type="Google" id="ProtNLM"/>
    </source>
</evidence>
<dbReference type="PANTHER" id="PTHR13743">
    <property type="entry name" value="BEIGE/BEACH-RELATED"/>
    <property type="match status" value="1"/>
</dbReference>
<sequence length="3287" mass="374532">MHDVKSMPNRCDKRHSRNYQNMSSSEVSDLHKVWLKFLNTTKTDDGETWLDKFLAKYLSLLCSPSINTNNSFSFQWKSSGNILAHQLLSDMYEICEKVKICSLTESDSSLVSEPFKKYLLEGRGWQILWALENIGIHNLLCLKDLIKLLILHVPVLLSLPVCQSTIPVSLQRKPKSLNLNTCFIITKRNRNIPHNTDFRWPENYAPKKKRNFIGKKRVRRKKMRTTEKDSSSSSGEDKILFEPVAIPASQLRSLQKINRISTKSASKSMSDVDESDQDFSYFDSCLPSQIQDFRCYNISVIDYMHFILNLFQESSQLDRKNSEYMTSTASLVLEFALNTLKDIHNGRYGFQGWSKEDVDGIRDHLLKLVFLSATVTYSSLSYTGAPNENEVISTLITICNEISTLVSDDRTKTFICDVVKGCLMLITNTIELYSGDYAKFICIIRTFTENGARLCYNTILYFDKEESEANASEIHSIISLVKEIIVFLKYEKMSLLHSEHYNSGYHVKDFIHHHNDAFGSYTNYIDMGKEQICCIASISCMLFEIFNLPISRNASVEVLKQLKTSGICCCMNLSFIFKALFSRFGEFDCEVQHLILVLIEKQLFSQLGLTLKSHSLCSNCSKRLKENDVLSWPQFERFNDEFQAANPNEILMQGAGHGTTFWSCFNTYNDLLNLLASETIENITKHLKQIFLDGAIELKSQLFIRVVLPQFLLLSSTEVTSFELYSIKSKCFLSILQVALQDVSFSAIFVNFKGIPALHPFLLSSDFRQLSLDVLKILIFSENESHQELDDASFYSAITCVPASSMFCGILLENTEIFSKKISSLLLPEAHSKSGNSNYVSNLSEEFVYCICDIWKCYKEVISIIKNDYFHRMSEKVFDAGYNLFIILLENLDVLLTVKVFKDKQEMTKRVLLLTQSLLSICIKMQKDDSTKLAILATVKQNLMLHAPKHVDYQILLFDLALKCCFSSASTVSSFQSLSKNKSVVEVLDETASSEKDLTGDSSYGESYAADTEGSSSCIFQNSMKYEMVHHNYIEHGEVVKMLFELFMHFQKDSICDWIPPALYILQNLIKLCQECELNKKVLCKQDIPLLLLESFSNSLTESKENIYDFQKAALDLFVVLSEFSIRPNDLRKIFGFFKSSNAPVALLLKCLNTMLDSMTIHPTHTVSFPCLRKSNMSNRMKKRLKTAYNIHSSHSSFSNVSFGWTYGALCFPITEDTKWNAFNKGHSFALWLKLNNVDPLCPLSGLQSSGMFNVFKRQTSEENEDLFTNNAQILHIASIGSDKFLLELWYDKLDRDLIVRITSINNGEIVCLSKGVCKSFLQASVWHHLVVNYSESSSKSNISSRIQVILDGHTEPSEMEKSLTFPAYSIGSFMFFKGDILTRDIVFYLASLGPNVKNIIDCAIQQRNSFVPKLNAYQYLTSLVSLDIYTGVKAPSLEALQNSILCTYVGDKMDSYLVYHNTTRGFFSIGSAKGTSSQQDHKLPSELQVLTLGNVSILQLQGFQYAFHCSGGVTNLVFLFAYLLEHGCNEKDASEALNLILKILNKNTVFSDDFIRIKGYELLNQMIISKKCPVSIDLFQVLQQNSLTFCLSNENLKNNFLKDSVKQAVISNGAIFSLMLNSISIAQNTPNRVLSSLFTLLNLLLDPKTAYVQINVKQMNSVQVLNSLLWLLKRNYIMAEKFFPVSVAKMIPNIMQKLLHQKFDKDIFKNICNFLLMLHKSSETYICHSRSSFFFFYVIDKIECHKKERLKTQHSSVFYADDVEKYFPLQTDVESEFLFKRSSSYPDQSSVWISEEDFPKPNKIKSVNSIDTVRISEETGASQFPFQASQDKPFFTNKEFGTRNNTLKATQEYEASEICISLLDLIHYFIGDKTSPHFEASLQLLLPEIFLVLAYTVNSEVCISAVKIIKTYLKEANENVQSSFLNIKGFHLLANQLYQRPFDEGVFDACFSMIFDSPLLAVNLSRLFNQKEFTSFEVMSWLPLLAMLPKTYANPLVCEQIILVLTKFLKIDSAIIFNLLENGLGVSLSHLIIQIAYSSKVDASVVDLLESDPCLKVISDLLIVVSTELCSSKRAAEFLAFCDVLHLFSDLEQTCIEDYGPESSTSQCLRNCQCIMFEVVIKLSQSCKFHASKPITLLRRDKAVWELLSEFQESLGTFSTISAHVDDLESEVTEGNNSSNHNEAQGVLLEIPMSEVVNRFETLLEKAVYFIVFKDSHVKLSSREREFIKNIFMFCIKGLAISINKNMNVNKTEYSALMCSLKDCLKKELSSLLISLLSSQQDVEVQEYVIEILATHPFNKKIIHLVVFSMLRVENFIINIDSIRSNCQPNLKKNISIVWRILQKLLQDKSSWNVLKNFNRIEKLKAEWIKLWTDDRQRWITVVNGFNQKFFQKLEILAQNISSEALNVTERVFQLQNNERKSFMEDLKLKYYEEASERRAWFNLVGQVTHENAVWHIPDSYPRSWELDPTEGPLRTRRRLKRCYIDVEPRFLRPEYTDKLVNTKDLPFLNLLLHHNEFPDSAAVLHRLHSHEQIEYTSNCKIVTAFEESKVEILIGACCIHIIGEEGLSTKNKYPISESWPFEVIKEIVPRRYELQNNAFELFLTNGLTYLIAFNTEREFQYIWRQLKSHNLPCQNGIEVATLTQLWREGSITNFEYLTQLNKLSGRSFNDLMQYPVFPYILADYVNPYLNLLNPSVYRNLEKPVAVQQNYREKFYKQNYELLKEQSCGPFSESELPISGPYHYGSHYSNSGSVLHFLIRLLPYTYSFIKYQDNNFDIPDRAFHSIETSWQLVTKDSTSDVKELIPEFFFLPEFLTNKNGFDFGVRQSGIRVNEVLLPPWCKQNPRLFILIHRQALESKSVTKNIHNWIDLVFGYKQTGEAAINAINVFHPATYYGLDINQWKDPITRQALKVMIKTLGQMPRQLFSSPHPMVSLSLASLDLTDEDADAMEVVDTVKGLRWGDFVGSPSTGAPNLVWCRNQNVVLGSFLPLLTNYMFGLGENICLLLNQKKNNGSDISSASYIMSAALVSWGHKDGIIRIKLCRDQPAVPLLQGNSVDPVCLCASVPDCKELFIGHSSGLIYVYSLCLGSLAQTVTQDQPPLLLNAHTDSITSIYICKVFSIFVSASKDGSTVIWDLNKLSFVRSLEGHQGAVQLVTVSDTLGDIASSSNTNDGSYLSVHTINGEAVGNVKVPDTITALCYSTSPEGISVNLIATGLHSGNIRLWSSWDLKPVREIFHDRFRLPIKCIVFSADNQHLFASNENGVVAVWEKPSKGLTSVPRLLVFT</sequence>
<proteinExistence type="predicted"/>
<evidence type="ECO:0000259" key="5">
    <source>
        <dbReference type="PROSITE" id="PS51783"/>
    </source>
</evidence>
<evidence type="ECO:0000256" key="1">
    <source>
        <dbReference type="ARBA" id="ARBA00022574"/>
    </source>
</evidence>
<dbReference type="PROSITE" id="PS50197">
    <property type="entry name" value="BEACH"/>
    <property type="match status" value="1"/>
</dbReference>
<dbReference type="SUPFAM" id="SSF81837">
    <property type="entry name" value="BEACH domain"/>
    <property type="match status" value="1"/>
</dbReference>
<keyword evidence="2" id="KW-0677">Repeat</keyword>
<reference evidence="6 7" key="1">
    <citation type="journal article" date="2022" name="Nat. Ecol. Evol.">
        <title>A masculinizing supergene underlies an exaggerated male reproductive morph in a spider.</title>
        <authorList>
            <person name="Hendrickx F."/>
            <person name="De Corte Z."/>
            <person name="Sonet G."/>
            <person name="Van Belleghem S.M."/>
            <person name="Kostlbacher S."/>
            <person name="Vangestel C."/>
        </authorList>
    </citation>
    <scope>NUCLEOTIDE SEQUENCE [LARGE SCALE GENOMIC DNA]</scope>
    <source>
        <strain evidence="6">W744_W776</strain>
    </source>
</reference>
<dbReference type="Gene3D" id="2.130.10.10">
    <property type="entry name" value="YVTN repeat-like/Quinoprotein amine dehydrogenase"/>
    <property type="match status" value="2"/>
</dbReference>
<dbReference type="Gene3D" id="1.10.1540.10">
    <property type="entry name" value="BEACH domain"/>
    <property type="match status" value="1"/>
</dbReference>
<dbReference type="PROSITE" id="PS50082">
    <property type="entry name" value="WD_REPEATS_2"/>
    <property type="match status" value="1"/>
</dbReference>
<evidence type="ECO:0000313" key="7">
    <source>
        <dbReference type="Proteomes" id="UP000827092"/>
    </source>
</evidence>
<dbReference type="InterPro" id="IPR000409">
    <property type="entry name" value="BEACH_dom"/>
</dbReference>
<feature type="repeat" description="WD" evidence="3">
    <location>
        <begin position="3105"/>
        <end position="3146"/>
    </location>
</feature>
<dbReference type="CDD" id="cd06071">
    <property type="entry name" value="Beach"/>
    <property type="match status" value="1"/>
</dbReference>
<keyword evidence="1 3" id="KW-0853">WD repeat</keyword>
<dbReference type="InterPro" id="IPR023362">
    <property type="entry name" value="PH-BEACH_dom"/>
</dbReference>
<dbReference type="SUPFAM" id="SSF50729">
    <property type="entry name" value="PH domain-like"/>
    <property type="match status" value="1"/>
</dbReference>
<dbReference type="EMBL" id="JAFNEN010000059">
    <property type="protein sequence ID" value="KAG8197078.1"/>
    <property type="molecule type" value="Genomic_DNA"/>
</dbReference>
<dbReference type="Pfam" id="PF02138">
    <property type="entry name" value="Beach"/>
    <property type="match status" value="1"/>
</dbReference>
<dbReference type="InterPro" id="IPR050865">
    <property type="entry name" value="BEACH_Domain"/>
</dbReference>
<dbReference type="FunFam" id="1.10.1540.10:FF:000001">
    <property type="entry name" value="neurobeachin isoform X1"/>
    <property type="match status" value="1"/>
</dbReference>
<keyword evidence="7" id="KW-1185">Reference proteome</keyword>
<evidence type="ECO:0000256" key="3">
    <source>
        <dbReference type="PROSITE-ProRule" id="PRU00221"/>
    </source>
</evidence>
<protein>
    <recommendedName>
        <fullName evidence="8">Lysosomal-trafficking regulator</fullName>
    </recommendedName>
</protein>
<dbReference type="InterPro" id="IPR036322">
    <property type="entry name" value="WD40_repeat_dom_sf"/>
</dbReference>
<dbReference type="PROSITE" id="PS50294">
    <property type="entry name" value="WD_REPEATS_REGION"/>
    <property type="match status" value="1"/>
</dbReference>
<evidence type="ECO:0000256" key="2">
    <source>
        <dbReference type="ARBA" id="ARBA00022737"/>
    </source>
</evidence>
<dbReference type="InterPro" id="IPR036372">
    <property type="entry name" value="BEACH_dom_sf"/>
</dbReference>
<dbReference type="InterPro" id="IPR001680">
    <property type="entry name" value="WD40_rpt"/>
</dbReference>
<gene>
    <name evidence="6" type="ORF">JTE90_004345</name>
</gene>
<dbReference type="InterPro" id="IPR011993">
    <property type="entry name" value="PH-like_dom_sf"/>
</dbReference>
<dbReference type="InterPro" id="IPR015943">
    <property type="entry name" value="WD40/YVTN_repeat-like_dom_sf"/>
</dbReference>
<evidence type="ECO:0000313" key="6">
    <source>
        <dbReference type="EMBL" id="KAG8197078.1"/>
    </source>
</evidence>
<organism evidence="6 7">
    <name type="scientific">Oedothorax gibbosus</name>
    <dbReference type="NCBI Taxonomy" id="931172"/>
    <lineage>
        <taxon>Eukaryota</taxon>
        <taxon>Metazoa</taxon>
        <taxon>Ecdysozoa</taxon>
        <taxon>Arthropoda</taxon>
        <taxon>Chelicerata</taxon>
        <taxon>Arachnida</taxon>
        <taxon>Araneae</taxon>
        <taxon>Araneomorphae</taxon>
        <taxon>Entelegynae</taxon>
        <taxon>Araneoidea</taxon>
        <taxon>Linyphiidae</taxon>
        <taxon>Erigoninae</taxon>
        <taxon>Oedothorax</taxon>
    </lineage>
</organism>
<evidence type="ECO:0000259" key="4">
    <source>
        <dbReference type="PROSITE" id="PS50197"/>
    </source>
</evidence>
<dbReference type="SMART" id="SM01026">
    <property type="entry name" value="Beach"/>
    <property type="match status" value="1"/>
</dbReference>
<dbReference type="SMART" id="SM00320">
    <property type="entry name" value="WD40"/>
    <property type="match status" value="4"/>
</dbReference>
<comment type="caution">
    <text evidence="6">The sequence shown here is derived from an EMBL/GenBank/DDBJ whole genome shotgun (WGS) entry which is preliminary data.</text>
</comment>
<accession>A0AAV6VM19</accession>
<dbReference type="Gene3D" id="2.30.29.30">
    <property type="entry name" value="Pleckstrin-homology domain (PH domain)/Phosphotyrosine-binding domain (PTB)"/>
    <property type="match status" value="1"/>
</dbReference>
<dbReference type="Pfam" id="PF00400">
    <property type="entry name" value="WD40"/>
    <property type="match status" value="1"/>
</dbReference>
<dbReference type="SUPFAM" id="SSF50978">
    <property type="entry name" value="WD40 repeat-like"/>
    <property type="match status" value="1"/>
</dbReference>